<reference evidence="2" key="1">
    <citation type="submission" date="2023-06" db="EMBL/GenBank/DDBJ databases">
        <title>Multi-omics analyses reveal the molecular pathogenesis toolkit of Lasiodiplodia hormozganensis, a cross-kingdom pathogen.</title>
        <authorList>
            <person name="Felix C."/>
            <person name="Meneses R."/>
            <person name="Goncalves M.F.M."/>
            <person name="Tilleman L."/>
            <person name="Duarte A.S."/>
            <person name="Jorrin-Novo J.V."/>
            <person name="Van De Peer Y."/>
            <person name="Deforce D."/>
            <person name="Van Nieuwerburgh F."/>
            <person name="Esteves A.C."/>
            <person name="Alves A."/>
        </authorList>
    </citation>
    <scope>NUCLEOTIDE SEQUENCE</scope>
    <source>
        <strain evidence="2">CBS 339.90</strain>
    </source>
</reference>
<evidence type="ECO:0000313" key="3">
    <source>
        <dbReference type="Proteomes" id="UP001175001"/>
    </source>
</evidence>
<accession>A0AA39YU65</accession>
<dbReference type="GO" id="GO:0005504">
    <property type="term" value="F:fatty acid binding"/>
    <property type="evidence" value="ECO:0007669"/>
    <property type="project" value="TreeGrafter"/>
</dbReference>
<dbReference type="Gene3D" id="1.20.140.10">
    <property type="entry name" value="Butyryl-CoA Dehydrogenase, subunit A, domain 3"/>
    <property type="match status" value="1"/>
</dbReference>
<dbReference type="InterPro" id="IPR012258">
    <property type="entry name" value="Acyl-CoA_oxidase"/>
</dbReference>
<dbReference type="AlphaFoldDB" id="A0AA39YU65"/>
<dbReference type="Proteomes" id="UP001175001">
    <property type="component" value="Unassembled WGS sequence"/>
</dbReference>
<proteinExistence type="predicted"/>
<dbReference type="InterPro" id="IPR055060">
    <property type="entry name" value="ACOX_C_alpha1"/>
</dbReference>
<dbReference type="GO" id="GO:0055088">
    <property type="term" value="P:lipid homeostasis"/>
    <property type="evidence" value="ECO:0007669"/>
    <property type="project" value="TreeGrafter"/>
</dbReference>
<dbReference type="GO" id="GO:0003997">
    <property type="term" value="F:acyl-CoA oxidase activity"/>
    <property type="evidence" value="ECO:0007669"/>
    <property type="project" value="InterPro"/>
</dbReference>
<protein>
    <submittedName>
        <fullName evidence="2">Peroxisomal acyl-coenzyme A oxidase 1.2</fullName>
    </submittedName>
</protein>
<dbReference type="EMBL" id="JAUJDW010000017">
    <property type="protein sequence ID" value="KAK0658638.1"/>
    <property type="molecule type" value="Genomic_DNA"/>
</dbReference>
<dbReference type="GO" id="GO:0071949">
    <property type="term" value="F:FAD binding"/>
    <property type="evidence" value="ECO:0007669"/>
    <property type="project" value="InterPro"/>
</dbReference>
<dbReference type="GO" id="GO:0033540">
    <property type="term" value="P:fatty acid beta-oxidation using acyl-CoA oxidase"/>
    <property type="evidence" value="ECO:0007669"/>
    <property type="project" value="TreeGrafter"/>
</dbReference>
<evidence type="ECO:0000313" key="2">
    <source>
        <dbReference type="EMBL" id="KAK0658638.1"/>
    </source>
</evidence>
<organism evidence="2 3">
    <name type="scientific">Lasiodiplodia hormozganensis</name>
    <dbReference type="NCBI Taxonomy" id="869390"/>
    <lineage>
        <taxon>Eukaryota</taxon>
        <taxon>Fungi</taxon>
        <taxon>Dikarya</taxon>
        <taxon>Ascomycota</taxon>
        <taxon>Pezizomycotina</taxon>
        <taxon>Dothideomycetes</taxon>
        <taxon>Dothideomycetes incertae sedis</taxon>
        <taxon>Botryosphaeriales</taxon>
        <taxon>Botryosphaeriaceae</taxon>
        <taxon>Lasiodiplodia</taxon>
    </lineage>
</organism>
<dbReference type="InterPro" id="IPR046373">
    <property type="entry name" value="Acyl-CoA_Oxase/DH_mid-dom_sf"/>
</dbReference>
<keyword evidence="3" id="KW-1185">Reference proteome</keyword>
<dbReference type="Gene3D" id="2.40.110.10">
    <property type="entry name" value="Butyryl-CoA Dehydrogenase, subunit A, domain 2"/>
    <property type="match status" value="1"/>
</dbReference>
<dbReference type="InterPro" id="IPR009100">
    <property type="entry name" value="AcylCoA_DH/oxidase_NM_dom_sf"/>
</dbReference>
<dbReference type="Pfam" id="PF22924">
    <property type="entry name" value="ACOX_C_alpha1"/>
    <property type="match status" value="1"/>
</dbReference>
<dbReference type="PANTHER" id="PTHR10909:SF382">
    <property type="entry name" value="ACYL-COENZYME A OXIDASE"/>
    <property type="match status" value="1"/>
</dbReference>
<dbReference type="SUPFAM" id="SSF47203">
    <property type="entry name" value="Acyl-CoA dehydrogenase C-terminal domain-like"/>
    <property type="match status" value="1"/>
</dbReference>
<dbReference type="PANTHER" id="PTHR10909">
    <property type="entry name" value="ELECTRON TRANSPORT OXIDOREDUCTASE"/>
    <property type="match status" value="1"/>
</dbReference>
<dbReference type="InterPro" id="IPR036250">
    <property type="entry name" value="AcylCo_DH-like_C"/>
</dbReference>
<evidence type="ECO:0000259" key="1">
    <source>
        <dbReference type="Pfam" id="PF22924"/>
    </source>
</evidence>
<dbReference type="GO" id="GO:0005777">
    <property type="term" value="C:peroxisome"/>
    <property type="evidence" value="ECO:0007669"/>
    <property type="project" value="InterPro"/>
</dbReference>
<dbReference type="SUPFAM" id="SSF56645">
    <property type="entry name" value="Acyl-CoA dehydrogenase NM domain-like"/>
    <property type="match status" value="1"/>
</dbReference>
<sequence length="562" mass="61294">MSNSEDLLTLQPFQPGIPTGFASPADIKNAYDRARLICQRHGLTLQDILTLSPNFWNFHLDTIHAVANNCLVLLTTHLNLCVGTLGTYLKDRPDLAPLIDKLLKFEINGQYLLTEVGWGVDADELKTTATLQPDGTFDLHTPYQRAAKFMSPNTLDAGMPRGGIVFARLIVEGEDRGVRPFWVLLHDSEKMEEGVISYALPKRAGTQATDHAVTLFNHKRLPKDSLLGTLDKPADPVAHFTSIVARASIGTLSLSTVNVPCLKLSTYIAAKYSQRRTITGPNGRTQLPILAYRTQQRPILHALAQSLVWAAAAQRTTATFSSPDTPLALRSALAIAFKTAIQAQTQSTLTVLAERCGAQGLYEHNAIMSCQNLMRGNSLAEGDVVVIAIRLVTDLLLHRDHPLPPLAFPDAPLAQLAKGLLEEAREVFDALPESGGGARDVTDAAFNARVLPLCKSVAEAVGWSVAYDAARSAGVAEDVLAVFEAGCVGQVESWFVENLGWKRREVARREEEALSALYERFDELVEGLGVEAYARVPLITEEAWEAFVERLPRFGGEGVGDE</sequence>
<name>A0AA39YU65_9PEZI</name>
<feature type="domain" description="Acyl-CoA oxidase C-alpha1" evidence="1">
    <location>
        <begin position="262"/>
        <end position="391"/>
    </location>
</feature>
<comment type="caution">
    <text evidence="2">The sequence shown here is derived from an EMBL/GenBank/DDBJ whole genome shotgun (WGS) entry which is preliminary data.</text>
</comment>
<gene>
    <name evidence="2" type="primary">ACX1.2_0</name>
    <name evidence="2" type="ORF">DIS24_g4632</name>
</gene>